<evidence type="ECO:0000313" key="4">
    <source>
        <dbReference type="Proteomes" id="UP001212997"/>
    </source>
</evidence>
<feature type="region of interest" description="Disordered" evidence="2">
    <location>
        <begin position="403"/>
        <end position="456"/>
    </location>
</feature>
<sequence length="456" mass="50258">MDTSSPEDTIRGSDSSSSGFTDSDASEAEITNFPPFPPDLFGPVTEHILKENIRLSADKARAVAAVGHYKMMVNKYQDKVKEKESSIRNLKRNLGTLEARWKALSRQLRHLDTVRKASNSEIQENVEDDARDTQDVIKLLNEQLHAQADESNKTFVELTSARFELDDTKNRLASAHDQVAVLEVELSEQVDALADAQIELSRTQGALKVAKRNCLAEEVSHRTLRALLEAKTAQYSDGLLQRDQLIVRLAKDHNFSAQKLDQLEVNTQAFLDGIEDEVRAIHHSSDTPGRTRPFPTPAPTPSPTMSRSSSSRGDESDPLTPEGSTPRQARNKFIHTLVLNQAKSNERKKRRACEMESELELRVNGKKRRMHAPLSGGVRLGVLRPSGNSSTSLEEAETSTSAAAAAAATAATTTTAKPVLTLRQRLGDIVPENPTRNRRSRKMRVAPTPISASSSC</sequence>
<accession>A0AAD5YBT4</accession>
<gene>
    <name evidence="3" type="ORF">NLI96_g10614</name>
</gene>
<evidence type="ECO:0000256" key="1">
    <source>
        <dbReference type="SAM" id="Coils"/>
    </source>
</evidence>
<feature type="compositionally biased region" description="Low complexity" evidence="2">
    <location>
        <begin position="13"/>
        <end position="23"/>
    </location>
</feature>
<keyword evidence="1" id="KW-0175">Coiled coil</keyword>
<feature type="compositionally biased region" description="Low complexity" evidence="2">
    <location>
        <begin position="403"/>
        <end position="416"/>
    </location>
</feature>
<dbReference type="AlphaFoldDB" id="A0AAD5YBT4"/>
<evidence type="ECO:0008006" key="5">
    <source>
        <dbReference type="Google" id="ProtNLM"/>
    </source>
</evidence>
<feature type="coiled-coil region" evidence="1">
    <location>
        <begin position="73"/>
        <end position="213"/>
    </location>
</feature>
<organism evidence="3 4">
    <name type="scientific">Meripilus lineatus</name>
    <dbReference type="NCBI Taxonomy" id="2056292"/>
    <lineage>
        <taxon>Eukaryota</taxon>
        <taxon>Fungi</taxon>
        <taxon>Dikarya</taxon>
        <taxon>Basidiomycota</taxon>
        <taxon>Agaricomycotina</taxon>
        <taxon>Agaricomycetes</taxon>
        <taxon>Polyporales</taxon>
        <taxon>Meripilaceae</taxon>
        <taxon>Meripilus</taxon>
    </lineage>
</organism>
<proteinExistence type="predicted"/>
<evidence type="ECO:0000313" key="3">
    <source>
        <dbReference type="EMBL" id="KAJ3477227.1"/>
    </source>
</evidence>
<feature type="region of interest" description="Disordered" evidence="2">
    <location>
        <begin position="1"/>
        <end position="38"/>
    </location>
</feature>
<dbReference type="Proteomes" id="UP001212997">
    <property type="component" value="Unassembled WGS sequence"/>
</dbReference>
<feature type="region of interest" description="Disordered" evidence="2">
    <location>
        <begin position="283"/>
        <end position="331"/>
    </location>
</feature>
<dbReference type="EMBL" id="JANAWD010000618">
    <property type="protein sequence ID" value="KAJ3477227.1"/>
    <property type="molecule type" value="Genomic_DNA"/>
</dbReference>
<comment type="caution">
    <text evidence="3">The sequence shown here is derived from an EMBL/GenBank/DDBJ whole genome shotgun (WGS) entry which is preliminary data.</text>
</comment>
<dbReference type="SUPFAM" id="SSF57997">
    <property type="entry name" value="Tropomyosin"/>
    <property type="match status" value="1"/>
</dbReference>
<evidence type="ECO:0000256" key="2">
    <source>
        <dbReference type="SAM" id="MobiDB-lite"/>
    </source>
</evidence>
<name>A0AAD5YBT4_9APHY</name>
<keyword evidence="4" id="KW-1185">Reference proteome</keyword>
<reference evidence="3" key="1">
    <citation type="submission" date="2022-07" db="EMBL/GenBank/DDBJ databases">
        <title>Genome Sequence of Physisporinus lineatus.</title>
        <authorList>
            <person name="Buettner E."/>
        </authorList>
    </citation>
    <scope>NUCLEOTIDE SEQUENCE</scope>
    <source>
        <strain evidence="3">VT162</strain>
    </source>
</reference>
<protein>
    <recommendedName>
        <fullName evidence="5">SWI5-dependent HO expression protein 3</fullName>
    </recommendedName>
</protein>